<feature type="domain" description="Tudor" evidence="4">
    <location>
        <begin position="216"/>
        <end position="274"/>
    </location>
</feature>
<feature type="region of interest" description="Disordered" evidence="3">
    <location>
        <begin position="460"/>
        <end position="485"/>
    </location>
</feature>
<dbReference type="InterPro" id="IPR002999">
    <property type="entry name" value="Tudor"/>
</dbReference>
<keyword evidence="2" id="KW-0539">Nucleus</keyword>
<gene>
    <name evidence="5" type="ORF">WJX81_002727</name>
</gene>
<dbReference type="PANTHER" id="PTHR12663">
    <property type="entry name" value="ANDROGEN INDUCED INHIBITOR OF PROLIFERATION AS3 / PDS5-RELATED"/>
    <property type="match status" value="1"/>
</dbReference>
<reference evidence="5 6" key="1">
    <citation type="journal article" date="2024" name="Nat. Commun.">
        <title>Phylogenomics reveals the evolutionary origins of lichenization in chlorophyte algae.</title>
        <authorList>
            <person name="Puginier C."/>
            <person name="Libourel C."/>
            <person name="Otte J."/>
            <person name="Skaloud P."/>
            <person name="Haon M."/>
            <person name="Grisel S."/>
            <person name="Petersen M."/>
            <person name="Berrin J.G."/>
            <person name="Delaux P.M."/>
            <person name="Dal Grande F."/>
            <person name="Keller J."/>
        </authorList>
    </citation>
    <scope>NUCLEOTIDE SEQUENCE [LARGE SCALE GENOMIC DNA]</scope>
    <source>
        <strain evidence="5 6">SAG 245.80</strain>
    </source>
</reference>
<dbReference type="GO" id="GO:0000785">
    <property type="term" value="C:chromatin"/>
    <property type="evidence" value="ECO:0007669"/>
    <property type="project" value="TreeGrafter"/>
</dbReference>
<evidence type="ECO:0000256" key="1">
    <source>
        <dbReference type="ARBA" id="ARBA00004123"/>
    </source>
</evidence>
<feature type="compositionally biased region" description="Low complexity" evidence="3">
    <location>
        <begin position="57"/>
        <end position="88"/>
    </location>
</feature>
<evidence type="ECO:0000259" key="4">
    <source>
        <dbReference type="SMART" id="SM00333"/>
    </source>
</evidence>
<dbReference type="PANTHER" id="PTHR12663:SF0">
    <property type="entry name" value="PRECOCIOUS DISSOCIATION OF SISTERS 5, ISOFORM A"/>
    <property type="match status" value="1"/>
</dbReference>
<dbReference type="Proteomes" id="UP001445335">
    <property type="component" value="Unassembled WGS sequence"/>
</dbReference>
<dbReference type="SUPFAM" id="SSF63748">
    <property type="entry name" value="Tudor/PWWP/MBT"/>
    <property type="match status" value="2"/>
</dbReference>
<protein>
    <recommendedName>
        <fullName evidence="4">Tudor domain-containing protein</fullName>
    </recommendedName>
</protein>
<dbReference type="Gene3D" id="2.30.30.140">
    <property type="match status" value="3"/>
</dbReference>
<feature type="region of interest" description="Disordered" evidence="3">
    <location>
        <begin position="507"/>
        <end position="539"/>
    </location>
</feature>
<comment type="caution">
    <text evidence="5">The sequence shown here is derived from an EMBL/GenBank/DDBJ whole genome shotgun (WGS) entry which is preliminary data.</text>
</comment>
<dbReference type="CDD" id="cd20404">
    <property type="entry name" value="Tudor_Agenet_AtEML-like"/>
    <property type="match status" value="3"/>
</dbReference>
<evidence type="ECO:0000313" key="5">
    <source>
        <dbReference type="EMBL" id="KAK9821750.1"/>
    </source>
</evidence>
<dbReference type="InterPro" id="IPR039776">
    <property type="entry name" value="Pds5"/>
</dbReference>
<dbReference type="AlphaFoldDB" id="A0AAW1QKD6"/>
<dbReference type="GO" id="GO:0005634">
    <property type="term" value="C:nucleus"/>
    <property type="evidence" value="ECO:0007669"/>
    <property type="project" value="UniProtKB-SubCell"/>
</dbReference>
<name>A0AAW1QKD6_9CHLO</name>
<comment type="subcellular location">
    <subcellularLocation>
        <location evidence="1">Nucleus</location>
    </subcellularLocation>
</comment>
<feature type="domain" description="Tudor" evidence="4">
    <location>
        <begin position="386"/>
        <end position="445"/>
    </location>
</feature>
<dbReference type="GO" id="GO:0006281">
    <property type="term" value="P:DNA repair"/>
    <property type="evidence" value="ECO:0007669"/>
    <property type="project" value="TreeGrafter"/>
</dbReference>
<keyword evidence="6" id="KW-1185">Reference proteome</keyword>
<accession>A0AAW1QKD6</accession>
<evidence type="ECO:0000256" key="3">
    <source>
        <dbReference type="SAM" id="MobiDB-lite"/>
    </source>
</evidence>
<feature type="region of interest" description="Disordered" evidence="3">
    <location>
        <begin position="50"/>
        <end position="88"/>
    </location>
</feature>
<dbReference type="SMART" id="SM00333">
    <property type="entry name" value="TUDOR"/>
    <property type="match status" value="3"/>
</dbReference>
<proteinExistence type="predicted"/>
<dbReference type="EMBL" id="JALJOU010000097">
    <property type="protein sequence ID" value="KAK9821750.1"/>
    <property type="molecule type" value="Genomic_DNA"/>
</dbReference>
<sequence length="591" mass="61251">MEFQQCEPFLVIGRADEPFSGCCEGCIGCDCQATGLGRVAKRVFRLLSESSDGGASNSGTGSQPPSGSAPSSPWAALSEPSSAGAASQATGSQLVRAYDGAAAADASSMPRSFAGAGATPLLAGEARLRPARRAAVRGALARSSGDSRLPFVAGSTAAEKASNARAMASAAWAEVRSKAERAAALVAEARSMAASEARPVKRGRTMRLNHYVGPPAHVLVGARISVFWPDDDAFYKGRILEVLGGEGECRVLYDDDMEERLTLPRERFRWLAPRARSAGATPELYAEMARLGADNSPPEPPLPPAVPASVAPPPGTAAVGTRVSVFCGATSRWCPGLVLAHRLGLHQVLYDDGEDEWLDLRCEAARALPPAAVSAGLPTGLDTPCGSAAIGWRVAVYWRGGTAFYNADIAAYNPGTGRHLVVYDDGAEETLDLGSKVVPGPEEDPLVAACAPKDLPRPLIGTGSTGGAEANSPGHSLGVDSEESQQTAATLTLTARPPPLTVSMLGPTAGSLLGTPKSAERRRSVPWRAAPRAPPPQEQAPVALATGIHEGRLTPLPQSSMPPDTLQALLEEMEGLPPLEGAMAGAACLDW</sequence>
<organism evidence="5 6">
    <name type="scientific">Elliptochloris bilobata</name>
    <dbReference type="NCBI Taxonomy" id="381761"/>
    <lineage>
        <taxon>Eukaryota</taxon>
        <taxon>Viridiplantae</taxon>
        <taxon>Chlorophyta</taxon>
        <taxon>core chlorophytes</taxon>
        <taxon>Trebouxiophyceae</taxon>
        <taxon>Trebouxiophyceae incertae sedis</taxon>
        <taxon>Elliptochloris clade</taxon>
        <taxon>Elliptochloris</taxon>
    </lineage>
</organism>
<evidence type="ECO:0000313" key="6">
    <source>
        <dbReference type="Proteomes" id="UP001445335"/>
    </source>
</evidence>
<evidence type="ECO:0000256" key="2">
    <source>
        <dbReference type="ARBA" id="ARBA00023242"/>
    </source>
</evidence>
<feature type="domain" description="Tudor" evidence="4">
    <location>
        <begin position="315"/>
        <end position="371"/>
    </location>
</feature>
<dbReference type="GO" id="GO:0007064">
    <property type="term" value="P:mitotic sister chromatid cohesion"/>
    <property type="evidence" value="ECO:0007669"/>
    <property type="project" value="InterPro"/>
</dbReference>